<proteinExistence type="predicted"/>
<evidence type="ECO:0000313" key="2">
    <source>
        <dbReference type="Proteomes" id="UP000660380"/>
    </source>
</evidence>
<name>A0ABR8H226_9CYAN</name>
<protein>
    <submittedName>
        <fullName evidence="1">Uncharacterized protein</fullName>
    </submittedName>
</protein>
<organism evidence="1 2">
    <name type="scientific">Scytonema hofmannii FACHB-248</name>
    <dbReference type="NCBI Taxonomy" id="1842502"/>
    <lineage>
        <taxon>Bacteria</taxon>
        <taxon>Bacillati</taxon>
        <taxon>Cyanobacteriota</taxon>
        <taxon>Cyanophyceae</taxon>
        <taxon>Nostocales</taxon>
        <taxon>Scytonemataceae</taxon>
        <taxon>Scytonema</taxon>
    </lineage>
</organism>
<evidence type="ECO:0000313" key="1">
    <source>
        <dbReference type="EMBL" id="MBD2609584.1"/>
    </source>
</evidence>
<dbReference type="EMBL" id="JACJTA010000175">
    <property type="protein sequence ID" value="MBD2609584.1"/>
    <property type="molecule type" value="Genomic_DNA"/>
</dbReference>
<accession>A0ABR8H226</accession>
<gene>
    <name evidence="1" type="ORF">H6G81_35120</name>
</gene>
<dbReference type="RefSeq" id="WP_186227614.1">
    <property type="nucleotide sequence ID" value="NZ_JACJTA010000175.1"/>
</dbReference>
<dbReference type="Proteomes" id="UP000660380">
    <property type="component" value="Unassembled WGS sequence"/>
</dbReference>
<reference evidence="1 2" key="1">
    <citation type="journal article" date="2020" name="ISME J.">
        <title>Comparative genomics reveals insights into cyanobacterial evolution and habitat adaptation.</title>
        <authorList>
            <person name="Chen M.Y."/>
            <person name="Teng W.K."/>
            <person name="Zhao L."/>
            <person name="Hu C.X."/>
            <person name="Zhou Y.K."/>
            <person name="Han B.P."/>
            <person name="Song L.R."/>
            <person name="Shu W.S."/>
        </authorList>
    </citation>
    <scope>NUCLEOTIDE SEQUENCE [LARGE SCALE GENOMIC DNA]</scope>
    <source>
        <strain evidence="1 2">FACHB-248</strain>
    </source>
</reference>
<sequence>MFHHTNLVLDPRILGEVGDLTTRSPSELMWWTTVSVQCDRMKVGKAVFDNNTPNLGKI</sequence>
<keyword evidence="2" id="KW-1185">Reference proteome</keyword>
<comment type="caution">
    <text evidence="1">The sequence shown here is derived from an EMBL/GenBank/DDBJ whole genome shotgun (WGS) entry which is preliminary data.</text>
</comment>